<dbReference type="AlphaFoldDB" id="D8R4T4"/>
<feature type="repeat" description="PPR" evidence="2">
    <location>
        <begin position="5"/>
        <end position="39"/>
    </location>
</feature>
<organism evidence="4">
    <name type="scientific">Selaginella moellendorffii</name>
    <name type="common">Spikemoss</name>
    <dbReference type="NCBI Taxonomy" id="88036"/>
    <lineage>
        <taxon>Eukaryota</taxon>
        <taxon>Viridiplantae</taxon>
        <taxon>Streptophyta</taxon>
        <taxon>Embryophyta</taxon>
        <taxon>Tracheophyta</taxon>
        <taxon>Lycopodiopsida</taxon>
        <taxon>Selaginellales</taxon>
        <taxon>Selaginellaceae</taxon>
        <taxon>Selaginella</taxon>
    </lineage>
</organism>
<keyword evidence="1" id="KW-0677">Repeat</keyword>
<dbReference type="EMBL" id="GL377571">
    <property type="protein sequence ID" value="EFJ33160.1"/>
    <property type="molecule type" value="Genomic_DNA"/>
</dbReference>
<dbReference type="InterPro" id="IPR046960">
    <property type="entry name" value="PPR_At4g14850-like_plant"/>
</dbReference>
<feature type="repeat" description="PPR" evidence="2">
    <location>
        <begin position="104"/>
        <end position="138"/>
    </location>
</feature>
<proteinExistence type="predicted"/>
<dbReference type="eggNOG" id="KOG4197">
    <property type="taxonomic scope" value="Eukaryota"/>
</dbReference>
<dbReference type="PROSITE" id="PS51375">
    <property type="entry name" value="PPR"/>
    <property type="match status" value="3"/>
</dbReference>
<reference evidence="3 4" key="1">
    <citation type="journal article" date="2011" name="Science">
        <title>The Selaginella genome identifies genetic changes associated with the evolution of vascular plants.</title>
        <authorList>
            <person name="Banks J.A."/>
            <person name="Nishiyama T."/>
            <person name="Hasebe M."/>
            <person name="Bowman J.L."/>
            <person name="Gribskov M."/>
            <person name="dePamphilis C."/>
            <person name="Albert V.A."/>
            <person name="Aono N."/>
            <person name="Aoyama T."/>
            <person name="Ambrose B.A."/>
            <person name="Ashton N.W."/>
            <person name="Axtell M.J."/>
            <person name="Barker E."/>
            <person name="Barker M.S."/>
            <person name="Bennetzen J.L."/>
            <person name="Bonawitz N.D."/>
            <person name="Chapple C."/>
            <person name="Cheng C."/>
            <person name="Correa L.G."/>
            <person name="Dacre M."/>
            <person name="DeBarry J."/>
            <person name="Dreyer I."/>
            <person name="Elias M."/>
            <person name="Engstrom E.M."/>
            <person name="Estelle M."/>
            <person name="Feng L."/>
            <person name="Finet C."/>
            <person name="Floyd S.K."/>
            <person name="Frommer W.B."/>
            <person name="Fujita T."/>
            <person name="Gramzow L."/>
            <person name="Gutensohn M."/>
            <person name="Harholt J."/>
            <person name="Hattori M."/>
            <person name="Heyl A."/>
            <person name="Hirai T."/>
            <person name="Hiwatashi Y."/>
            <person name="Ishikawa M."/>
            <person name="Iwata M."/>
            <person name="Karol K.G."/>
            <person name="Koehler B."/>
            <person name="Kolukisaoglu U."/>
            <person name="Kubo M."/>
            <person name="Kurata T."/>
            <person name="Lalonde S."/>
            <person name="Li K."/>
            <person name="Li Y."/>
            <person name="Litt A."/>
            <person name="Lyons E."/>
            <person name="Manning G."/>
            <person name="Maruyama T."/>
            <person name="Michael T.P."/>
            <person name="Mikami K."/>
            <person name="Miyazaki S."/>
            <person name="Morinaga S."/>
            <person name="Murata T."/>
            <person name="Mueller-Roeber B."/>
            <person name="Nelson D.R."/>
            <person name="Obara M."/>
            <person name="Oguri Y."/>
            <person name="Olmstead R.G."/>
            <person name="Onodera N."/>
            <person name="Petersen B.L."/>
            <person name="Pils B."/>
            <person name="Prigge M."/>
            <person name="Rensing S.A."/>
            <person name="Riano-Pachon D.M."/>
            <person name="Roberts A.W."/>
            <person name="Sato Y."/>
            <person name="Scheller H.V."/>
            <person name="Schulz B."/>
            <person name="Schulz C."/>
            <person name="Shakirov E.V."/>
            <person name="Shibagaki N."/>
            <person name="Shinohara N."/>
            <person name="Shippen D.E."/>
            <person name="Soerensen I."/>
            <person name="Sotooka R."/>
            <person name="Sugimoto N."/>
            <person name="Sugita M."/>
            <person name="Sumikawa N."/>
            <person name="Tanurdzic M."/>
            <person name="Theissen G."/>
            <person name="Ulvskov P."/>
            <person name="Wakazuki S."/>
            <person name="Weng J.K."/>
            <person name="Willats W.W."/>
            <person name="Wipf D."/>
            <person name="Wolf P.G."/>
            <person name="Yang L."/>
            <person name="Zimmer A.D."/>
            <person name="Zhu Q."/>
            <person name="Mitros T."/>
            <person name="Hellsten U."/>
            <person name="Loque D."/>
            <person name="Otillar R."/>
            <person name="Salamov A."/>
            <person name="Schmutz J."/>
            <person name="Shapiro H."/>
            <person name="Lindquist E."/>
            <person name="Lucas S."/>
            <person name="Rokhsar D."/>
            <person name="Grigoriev I.V."/>
        </authorList>
    </citation>
    <scope>NUCLEOTIDE SEQUENCE [LARGE SCALE GENOMIC DNA]</scope>
</reference>
<dbReference type="Pfam" id="PF13041">
    <property type="entry name" value="PPR_2"/>
    <property type="match status" value="1"/>
</dbReference>
<dbReference type="InterPro" id="IPR011990">
    <property type="entry name" value="TPR-like_helical_dom_sf"/>
</dbReference>
<dbReference type="NCBIfam" id="TIGR00756">
    <property type="entry name" value="PPR"/>
    <property type="match status" value="5"/>
</dbReference>
<dbReference type="GO" id="GO:0003723">
    <property type="term" value="F:RNA binding"/>
    <property type="evidence" value="ECO:0007669"/>
    <property type="project" value="InterPro"/>
</dbReference>
<dbReference type="KEGG" id="smo:SELMODRAFT_84002"/>
<evidence type="ECO:0008006" key="5">
    <source>
        <dbReference type="Google" id="ProtNLM"/>
    </source>
</evidence>
<evidence type="ECO:0000313" key="3">
    <source>
        <dbReference type="EMBL" id="EFJ33160.1"/>
    </source>
</evidence>
<evidence type="ECO:0000313" key="4">
    <source>
        <dbReference type="Proteomes" id="UP000001514"/>
    </source>
</evidence>
<protein>
    <recommendedName>
        <fullName evidence="5">Pentacotripeptide-repeat region of PRORP domain-containing protein</fullName>
    </recommendedName>
</protein>
<dbReference type="Gramene" id="EFJ33160">
    <property type="protein sequence ID" value="EFJ33160"/>
    <property type="gene ID" value="SELMODRAFT_84002"/>
</dbReference>
<dbReference type="GO" id="GO:0048731">
    <property type="term" value="P:system development"/>
    <property type="evidence" value="ECO:0007669"/>
    <property type="project" value="UniProtKB-ARBA"/>
</dbReference>
<dbReference type="Gene3D" id="1.25.40.10">
    <property type="entry name" value="Tetratricopeptide repeat domain"/>
    <property type="match status" value="4"/>
</dbReference>
<dbReference type="PANTHER" id="PTHR47926:SF533">
    <property type="entry name" value="DYW DOMAIN-CONTAINING PROTEIN"/>
    <property type="match status" value="1"/>
</dbReference>
<feature type="repeat" description="PPR" evidence="2">
    <location>
        <begin position="237"/>
        <end position="271"/>
    </location>
</feature>
<dbReference type="FunFam" id="1.25.40.10:FF:000381">
    <property type="entry name" value="Pentatricopeptide repeat-containing protein"/>
    <property type="match status" value="1"/>
</dbReference>
<dbReference type="PANTHER" id="PTHR47926">
    <property type="entry name" value="PENTATRICOPEPTIDE REPEAT-CONTAINING PROTEIN"/>
    <property type="match status" value="1"/>
</dbReference>
<dbReference type="InterPro" id="IPR002885">
    <property type="entry name" value="PPR_rpt"/>
</dbReference>
<dbReference type="FunFam" id="1.25.40.10:FF:000158">
    <property type="entry name" value="pentatricopeptide repeat-containing protein At2g33680"/>
    <property type="match status" value="1"/>
</dbReference>
<keyword evidence="4" id="KW-1185">Reference proteome</keyword>
<dbReference type="Proteomes" id="UP000001514">
    <property type="component" value="Unassembled WGS sequence"/>
</dbReference>
<evidence type="ECO:0000256" key="1">
    <source>
        <dbReference type="ARBA" id="ARBA00022737"/>
    </source>
</evidence>
<evidence type="ECO:0000256" key="2">
    <source>
        <dbReference type="PROSITE-ProRule" id="PRU00708"/>
    </source>
</evidence>
<dbReference type="SUPFAM" id="SSF48452">
    <property type="entry name" value="TPR-like"/>
    <property type="match status" value="1"/>
</dbReference>
<accession>D8R4T4</accession>
<sequence>MPHKSTVSWNSIVSAYAWSGDLDQAKRLFDRMPQRDVVSWNSMLVAYSQNGHGDRALELFLAMDPSLQNEVTFVIAADACASQAALEEGIAIHSRASARGFDADIRVANALLNLYAKCGTIDRAKDLFERMIERDARDVVSWNSMLAAYSQNGHGDRALELFLVMDPSLQNEVTFVIAANACASQAALEEGIAIHSRAVFYGYGSDTLVANALVTLLGKSGSVEGAKSAFDRIRSKDAVSLNSMIAIYAANGSGEAAVEALRSMAAEGVSPDSITFMSALSACSHSGLLDLAWGLFPCIAGDYGIAPAMDHYVSLLDLLARAGRIDEAADLIAHMPFEPPVLAWTILLGAYNAMGQQGSNAVERSMELEPENSAHYVLLSNLKSPKNRGRV</sequence>
<gene>
    <name evidence="3" type="ORF">SELMODRAFT_84002</name>
</gene>
<name>D8R4T4_SELML</name>
<dbReference type="HOGENOM" id="CLU_002706_0_1_1"/>
<dbReference type="Pfam" id="PF01535">
    <property type="entry name" value="PPR"/>
    <property type="match status" value="6"/>
</dbReference>
<dbReference type="InParanoid" id="D8R4T4"/>
<dbReference type="GO" id="GO:0009451">
    <property type="term" value="P:RNA modification"/>
    <property type="evidence" value="ECO:0000318"/>
    <property type="project" value="GO_Central"/>
</dbReference>